<reference evidence="2 3" key="1">
    <citation type="journal article" date="2016" name="Nat. Commun.">
        <title>Thousands of microbial genomes shed light on interconnected biogeochemical processes in an aquifer system.</title>
        <authorList>
            <person name="Anantharaman K."/>
            <person name="Brown C.T."/>
            <person name="Hug L.A."/>
            <person name="Sharon I."/>
            <person name="Castelle C.J."/>
            <person name="Probst A.J."/>
            <person name="Thomas B.C."/>
            <person name="Singh A."/>
            <person name="Wilkins M.J."/>
            <person name="Karaoz U."/>
            <person name="Brodie E.L."/>
            <person name="Williams K.H."/>
            <person name="Hubbard S.S."/>
            <person name="Banfield J.F."/>
        </authorList>
    </citation>
    <scope>NUCLEOTIDE SEQUENCE [LARGE SCALE GENOMIC DNA]</scope>
</reference>
<name>A0A1F7WF06_9BACT</name>
<evidence type="ECO:0000313" key="2">
    <source>
        <dbReference type="EMBL" id="OGM01416.1"/>
    </source>
</evidence>
<accession>A0A1F7WF06</accession>
<dbReference type="EMBL" id="MGFG01000008">
    <property type="protein sequence ID" value="OGM01416.1"/>
    <property type="molecule type" value="Genomic_DNA"/>
</dbReference>
<dbReference type="AlphaFoldDB" id="A0A1F7WF06"/>
<comment type="caution">
    <text evidence="2">The sequence shown here is derived from an EMBL/GenBank/DDBJ whole genome shotgun (WGS) entry which is preliminary data.</text>
</comment>
<protein>
    <submittedName>
        <fullName evidence="2">Uncharacterized protein</fullName>
    </submittedName>
</protein>
<organism evidence="2 3">
    <name type="scientific">Candidatus Uhrbacteria bacterium RIFOXYC2_FULL_47_19</name>
    <dbReference type="NCBI Taxonomy" id="1802424"/>
    <lineage>
        <taxon>Bacteria</taxon>
        <taxon>Candidatus Uhriibacteriota</taxon>
    </lineage>
</organism>
<dbReference type="STRING" id="1802424.A2480_03400"/>
<evidence type="ECO:0000313" key="3">
    <source>
        <dbReference type="Proteomes" id="UP000176988"/>
    </source>
</evidence>
<feature type="region of interest" description="Disordered" evidence="1">
    <location>
        <begin position="167"/>
        <end position="189"/>
    </location>
</feature>
<dbReference type="Proteomes" id="UP000176988">
    <property type="component" value="Unassembled WGS sequence"/>
</dbReference>
<gene>
    <name evidence="2" type="ORF">A2480_03400</name>
</gene>
<evidence type="ECO:0000256" key="1">
    <source>
        <dbReference type="SAM" id="MobiDB-lite"/>
    </source>
</evidence>
<proteinExistence type="predicted"/>
<sequence length="251" mass="28605">MTKEKTVIVSRRKLLEILARLLTSNQVVEIMRLLEPLFRQAETGAFTFISPDPKQKVETREAIRSLTGHYLNVLWISPDKIRSLLAEGKLDDSTWATPEQISEGRRLVRKALGYVPDEAETDPIMADLEDCLWHDLFIGLLQSTCEALEPPPPKKIVEIQTRVSTGDWLSRNRPEPPQPKPQPGLRSDQPKCEPFWRGLGVSLTNAIFLTIMDKITKQKALYGWQAMVEIINQGLLPIKKTDQEWWVIAAD</sequence>